<comment type="caution">
    <text evidence="1">The sequence shown here is derived from an EMBL/GenBank/DDBJ whole genome shotgun (WGS) entry which is preliminary data.</text>
</comment>
<protein>
    <submittedName>
        <fullName evidence="1">Uncharacterized protein</fullName>
    </submittedName>
</protein>
<dbReference type="AlphaFoldDB" id="A0A8B2VDZ0"/>
<evidence type="ECO:0000313" key="2">
    <source>
        <dbReference type="Proteomes" id="UP000226191"/>
    </source>
</evidence>
<gene>
    <name evidence="1" type="ORF">B1B09_12395</name>
</gene>
<name>A0A8B2VDZ0_CUTAC</name>
<dbReference type="Proteomes" id="UP000226191">
    <property type="component" value="Unassembled WGS sequence"/>
</dbReference>
<accession>A0A8B2VDZ0</accession>
<dbReference type="GeneID" id="92857613"/>
<dbReference type="OrthoDB" id="3712231at2"/>
<dbReference type="RefSeq" id="WP_002516748.1">
    <property type="nucleotide sequence ID" value="NZ_AP022844.1"/>
</dbReference>
<dbReference type="EMBL" id="MVCE01000009">
    <property type="protein sequence ID" value="PGF31461.1"/>
    <property type="molecule type" value="Genomic_DNA"/>
</dbReference>
<proteinExistence type="predicted"/>
<reference evidence="1 2" key="1">
    <citation type="submission" date="2017-02" db="EMBL/GenBank/DDBJ databases">
        <title>Prevalence of linear plasmids in Cutibacterium acnes isolates obtained from cancerous prostatic tissue.</title>
        <authorList>
            <person name="Davidsson S."/>
            <person name="Bruggemann H."/>
        </authorList>
    </citation>
    <scope>NUCLEOTIDE SEQUENCE [LARGE SCALE GENOMIC DNA]</scope>
    <source>
        <strain evidence="1 2">11-78</strain>
    </source>
</reference>
<sequence>MRTHSKSNTAAPLNGLAIGAIIGAVMATFTGVFMFLIEFFLFVDHISFSGVKVAMNPLSLVVFPFAGLALIVIGIRLKNSNAHLFSA</sequence>
<evidence type="ECO:0000313" key="1">
    <source>
        <dbReference type="EMBL" id="PGF31461.1"/>
    </source>
</evidence>
<organism evidence="1 2">
    <name type="scientific">Cutibacterium acnes</name>
    <name type="common">Propionibacterium acnes</name>
    <dbReference type="NCBI Taxonomy" id="1747"/>
    <lineage>
        <taxon>Bacteria</taxon>
        <taxon>Bacillati</taxon>
        <taxon>Actinomycetota</taxon>
        <taxon>Actinomycetes</taxon>
        <taxon>Propionibacteriales</taxon>
        <taxon>Propionibacteriaceae</taxon>
        <taxon>Cutibacterium</taxon>
    </lineage>
</organism>